<dbReference type="EMBL" id="JBHUFV010000047">
    <property type="protein sequence ID" value="MFD1936032.1"/>
    <property type="molecule type" value="Genomic_DNA"/>
</dbReference>
<dbReference type="Proteomes" id="UP001597368">
    <property type="component" value="Unassembled WGS sequence"/>
</dbReference>
<gene>
    <name evidence="2" type="ORF">ACFSKW_31640</name>
</gene>
<reference evidence="3" key="1">
    <citation type="journal article" date="2019" name="Int. J. Syst. Evol. Microbiol.">
        <title>The Global Catalogue of Microorganisms (GCM) 10K type strain sequencing project: providing services to taxonomists for standard genome sequencing and annotation.</title>
        <authorList>
            <consortium name="The Broad Institute Genomics Platform"/>
            <consortium name="The Broad Institute Genome Sequencing Center for Infectious Disease"/>
            <person name="Wu L."/>
            <person name="Ma J."/>
        </authorList>
    </citation>
    <scope>NUCLEOTIDE SEQUENCE [LARGE SCALE GENOMIC DNA]</scope>
    <source>
        <strain evidence="3">ICMP 6774ER</strain>
    </source>
</reference>
<comment type="caution">
    <text evidence="2">The sequence shown here is derived from an EMBL/GenBank/DDBJ whole genome shotgun (WGS) entry which is preliminary data.</text>
</comment>
<dbReference type="RefSeq" id="WP_379576131.1">
    <property type="nucleotide sequence ID" value="NZ_JBHUFV010000047.1"/>
</dbReference>
<sequence length="256" mass="27978">MDDLRKIRELYGEPEEGPGVRNRVRARIEAGGGRRRPRWTPMLASLAVAAVAAVAFAVPRLMTAHPAEDKVSVLRAAAGVAEVLPPTKGAYWHVKRLINDSEVRELWVARDGRAWTTTRSGTTTVSAPTKEPFTMDGHPMTIAEIEALPGDPVALRAHVNGILRDVPERERGGVVADALSGLLWSKPAPPDVRAAAYRALAELPDVRYLGRSTFAYDVRGVKRELVIDPRDSQVVKAITGVATEIVLEAEWTDEKQ</sequence>
<keyword evidence="3" id="KW-1185">Reference proteome</keyword>
<feature type="transmembrane region" description="Helical" evidence="1">
    <location>
        <begin position="43"/>
        <end position="62"/>
    </location>
</feature>
<name>A0ABW4T298_9ACTN</name>
<keyword evidence="1" id="KW-1133">Transmembrane helix</keyword>
<keyword evidence="1" id="KW-0472">Membrane</keyword>
<accession>A0ABW4T298</accession>
<evidence type="ECO:0000256" key="1">
    <source>
        <dbReference type="SAM" id="Phobius"/>
    </source>
</evidence>
<protein>
    <recommendedName>
        <fullName evidence="4">CU044_5270 family protein</fullName>
    </recommendedName>
</protein>
<keyword evidence="1" id="KW-0812">Transmembrane</keyword>
<evidence type="ECO:0000313" key="3">
    <source>
        <dbReference type="Proteomes" id="UP001597368"/>
    </source>
</evidence>
<evidence type="ECO:0000313" key="2">
    <source>
        <dbReference type="EMBL" id="MFD1936032.1"/>
    </source>
</evidence>
<organism evidence="2 3">
    <name type="scientific">Nonomuraea mangrovi</name>
    <dbReference type="NCBI Taxonomy" id="2316207"/>
    <lineage>
        <taxon>Bacteria</taxon>
        <taxon>Bacillati</taxon>
        <taxon>Actinomycetota</taxon>
        <taxon>Actinomycetes</taxon>
        <taxon>Streptosporangiales</taxon>
        <taxon>Streptosporangiaceae</taxon>
        <taxon>Nonomuraea</taxon>
    </lineage>
</organism>
<proteinExistence type="predicted"/>
<evidence type="ECO:0008006" key="4">
    <source>
        <dbReference type="Google" id="ProtNLM"/>
    </source>
</evidence>